<dbReference type="PROSITE" id="PS00675">
    <property type="entry name" value="SIGMA54_INTERACT_1"/>
    <property type="match status" value="1"/>
</dbReference>
<dbReference type="InterPro" id="IPR058031">
    <property type="entry name" value="AAA_lid_NorR"/>
</dbReference>
<dbReference type="Pfam" id="PF00158">
    <property type="entry name" value="Sigma54_activat"/>
    <property type="match status" value="1"/>
</dbReference>
<comment type="caution">
    <text evidence="8">The sequence shown here is derived from an EMBL/GenBank/DDBJ whole genome shotgun (WGS) entry which is preliminary data.</text>
</comment>
<reference evidence="8 9" key="1">
    <citation type="submission" date="2021-06" db="EMBL/GenBank/DDBJ databases">
        <authorList>
            <person name="Sun Q."/>
            <person name="Li D."/>
        </authorList>
    </citation>
    <scope>NUCLEOTIDE SEQUENCE [LARGE SCALE GENOMIC DNA]</scope>
    <source>
        <strain evidence="8 9">MSJ-11</strain>
    </source>
</reference>
<evidence type="ECO:0000256" key="3">
    <source>
        <dbReference type="ARBA" id="ARBA00023015"/>
    </source>
</evidence>
<name>A0ABS6EG31_9CLOT</name>
<feature type="domain" description="PAS" evidence="7">
    <location>
        <begin position="17"/>
        <end position="55"/>
    </location>
</feature>
<dbReference type="PROSITE" id="PS50112">
    <property type="entry name" value="PAS"/>
    <property type="match status" value="1"/>
</dbReference>
<dbReference type="SMART" id="SM00382">
    <property type="entry name" value="AAA"/>
    <property type="match status" value="1"/>
</dbReference>
<dbReference type="InterPro" id="IPR013767">
    <property type="entry name" value="PAS_fold"/>
</dbReference>
<dbReference type="CDD" id="cd00130">
    <property type="entry name" value="PAS"/>
    <property type="match status" value="1"/>
</dbReference>
<feature type="domain" description="Sigma-54 factor interaction" evidence="6">
    <location>
        <begin position="152"/>
        <end position="381"/>
    </location>
</feature>
<dbReference type="InterPro" id="IPR002197">
    <property type="entry name" value="HTH_Fis"/>
</dbReference>
<dbReference type="PANTHER" id="PTHR32071">
    <property type="entry name" value="TRANSCRIPTIONAL REGULATORY PROTEIN"/>
    <property type="match status" value="1"/>
</dbReference>
<dbReference type="InterPro" id="IPR025943">
    <property type="entry name" value="Sigma_54_int_dom_ATP-bd_2"/>
</dbReference>
<accession>A0ABS6EG31</accession>
<dbReference type="Pfam" id="PF25601">
    <property type="entry name" value="AAA_lid_14"/>
    <property type="match status" value="1"/>
</dbReference>
<dbReference type="Pfam" id="PF02954">
    <property type="entry name" value="HTH_8"/>
    <property type="match status" value="1"/>
</dbReference>
<feature type="coiled-coil region" evidence="5">
    <location>
        <begin position="118"/>
        <end position="145"/>
    </location>
</feature>
<dbReference type="CDD" id="cd00009">
    <property type="entry name" value="AAA"/>
    <property type="match status" value="1"/>
</dbReference>
<dbReference type="PROSITE" id="PS50045">
    <property type="entry name" value="SIGMA54_INTERACT_4"/>
    <property type="match status" value="1"/>
</dbReference>
<keyword evidence="1" id="KW-0547">Nucleotide-binding</keyword>
<keyword evidence="4" id="KW-0804">Transcription</keyword>
<keyword evidence="9" id="KW-1185">Reference proteome</keyword>
<dbReference type="PROSITE" id="PS00676">
    <property type="entry name" value="SIGMA54_INTERACT_2"/>
    <property type="match status" value="1"/>
</dbReference>
<dbReference type="InterPro" id="IPR002078">
    <property type="entry name" value="Sigma_54_int"/>
</dbReference>
<evidence type="ECO:0000259" key="7">
    <source>
        <dbReference type="PROSITE" id="PS50112"/>
    </source>
</evidence>
<dbReference type="PANTHER" id="PTHR32071:SF57">
    <property type="entry name" value="C4-DICARBOXYLATE TRANSPORT TRANSCRIPTIONAL REGULATORY PROTEIN DCTD"/>
    <property type="match status" value="1"/>
</dbReference>
<dbReference type="Pfam" id="PF00989">
    <property type="entry name" value="PAS"/>
    <property type="match status" value="1"/>
</dbReference>
<dbReference type="RefSeq" id="WP_216437810.1">
    <property type="nucleotide sequence ID" value="NZ_JAHLQF010000001.1"/>
</dbReference>
<dbReference type="SMART" id="SM00091">
    <property type="entry name" value="PAS"/>
    <property type="match status" value="1"/>
</dbReference>
<dbReference type="InterPro" id="IPR000014">
    <property type="entry name" value="PAS"/>
</dbReference>
<dbReference type="EMBL" id="JAHLQF010000001">
    <property type="protein sequence ID" value="MBU5483430.1"/>
    <property type="molecule type" value="Genomic_DNA"/>
</dbReference>
<organism evidence="8 9">
    <name type="scientific">Clostridium mobile</name>
    <dbReference type="NCBI Taxonomy" id="2841512"/>
    <lineage>
        <taxon>Bacteria</taxon>
        <taxon>Bacillati</taxon>
        <taxon>Bacillota</taxon>
        <taxon>Clostridia</taxon>
        <taxon>Eubacteriales</taxon>
        <taxon>Clostridiaceae</taxon>
        <taxon>Clostridium</taxon>
    </lineage>
</organism>
<sequence>MKCIGEDKDFMRFCQNVFDSLPIGVDILNKQGKIIYINSAFSTFLGPPIEDMIGKLVTDVNPGSGFLDTLKRKQAEINIKHSFNNGKEAIVHRMPIYDDKGEVIGGMGMLVFDNVDKMQEVLNKFKMVDKELKLYKNEMARLNSAKYNLSHIIGVSKEIEDSKNKVRKFAAVNSSVLILGESGVGKELFAHSIHNESKRANMPFVSINCSAIPENLIEAELFGYEDGAFTGAKRGGNLGKFHLANGGTIFLDEIAEMPLHMQAKLLRVLQEREVVPIGAKAPQPIDVRVISATCKNLEKMLMAGKFREDLYYRLNVLTLEIPPIRERKSDIPILIKRFLDNFYKETGMFRHVSPNVMEILANYNWKGNIREIRNVVEKMSVNADDVNIGIGDLPAYIVKDGLKERTASKSGGLSQMLSAIEKEIIINVLKECNYNKTEASKKLQIPRQSLYRKIDEYGLELKL</sequence>
<dbReference type="InterPro" id="IPR025662">
    <property type="entry name" value="Sigma_54_int_dom_ATP-bd_1"/>
</dbReference>
<evidence type="ECO:0000313" key="9">
    <source>
        <dbReference type="Proteomes" id="UP000726170"/>
    </source>
</evidence>
<proteinExistence type="predicted"/>
<evidence type="ECO:0000256" key="1">
    <source>
        <dbReference type="ARBA" id="ARBA00022741"/>
    </source>
</evidence>
<keyword evidence="2" id="KW-0067">ATP-binding</keyword>
<evidence type="ECO:0000259" key="6">
    <source>
        <dbReference type="PROSITE" id="PS50045"/>
    </source>
</evidence>
<evidence type="ECO:0000256" key="4">
    <source>
        <dbReference type="ARBA" id="ARBA00023163"/>
    </source>
</evidence>
<dbReference type="InterPro" id="IPR003593">
    <property type="entry name" value="AAA+_ATPase"/>
</dbReference>
<dbReference type="Proteomes" id="UP000726170">
    <property type="component" value="Unassembled WGS sequence"/>
</dbReference>
<keyword evidence="3" id="KW-0805">Transcription regulation</keyword>
<evidence type="ECO:0000256" key="2">
    <source>
        <dbReference type="ARBA" id="ARBA00022840"/>
    </source>
</evidence>
<keyword evidence="5" id="KW-0175">Coiled coil</keyword>
<gene>
    <name evidence="8" type="ORF">KQI86_03755</name>
</gene>
<evidence type="ECO:0000256" key="5">
    <source>
        <dbReference type="SAM" id="Coils"/>
    </source>
</evidence>
<protein>
    <submittedName>
        <fullName evidence="8">Sigma 54-interacting transcriptional regulator</fullName>
    </submittedName>
</protein>
<evidence type="ECO:0000313" key="8">
    <source>
        <dbReference type="EMBL" id="MBU5483430.1"/>
    </source>
</evidence>